<accession>A0ABN9REQ5</accession>
<feature type="non-terminal residue" evidence="1">
    <location>
        <position position="1"/>
    </location>
</feature>
<feature type="non-terminal residue" evidence="1">
    <location>
        <position position="164"/>
    </location>
</feature>
<proteinExistence type="predicted"/>
<gene>
    <name evidence="1" type="ORF">PCOR1329_LOCUS19184</name>
</gene>
<evidence type="ECO:0008006" key="3">
    <source>
        <dbReference type="Google" id="ProtNLM"/>
    </source>
</evidence>
<protein>
    <recommendedName>
        <fullName evidence="3">Cyclic nucleotide-binding domain-containing protein</fullName>
    </recommendedName>
</protein>
<evidence type="ECO:0000313" key="1">
    <source>
        <dbReference type="EMBL" id="CAK0816120.1"/>
    </source>
</evidence>
<dbReference type="EMBL" id="CAUYUJ010006108">
    <property type="protein sequence ID" value="CAK0816120.1"/>
    <property type="molecule type" value="Genomic_DNA"/>
</dbReference>
<dbReference type="Proteomes" id="UP001189429">
    <property type="component" value="Unassembled WGS sequence"/>
</dbReference>
<name>A0ABN9REQ5_9DINO</name>
<reference evidence="1" key="1">
    <citation type="submission" date="2023-10" db="EMBL/GenBank/DDBJ databases">
        <authorList>
            <person name="Chen Y."/>
            <person name="Shah S."/>
            <person name="Dougan E. K."/>
            <person name="Thang M."/>
            <person name="Chan C."/>
        </authorList>
    </citation>
    <scope>NUCLEOTIDE SEQUENCE [LARGE SCALE GENOMIC DNA]</scope>
</reference>
<organism evidence="1 2">
    <name type="scientific">Prorocentrum cordatum</name>
    <dbReference type="NCBI Taxonomy" id="2364126"/>
    <lineage>
        <taxon>Eukaryota</taxon>
        <taxon>Sar</taxon>
        <taxon>Alveolata</taxon>
        <taxon>Dinophyceae</taxon>
        <taxon>Prorocentrales</taxon>
        <taxon>Prorocentraceae</taxon>
        <taxon>Prorocentrum</taxon>
    </lineage>
</organism>
<sequence length="164" mass="17844">ELACQLRRRASLRQLGPGHGQLTLGSSREVECDGAVAVVEQGACTVDGEQKREGDVLGEDAVLGIEGTVAVGCEDGSCHLSLLTRECFWSVAGVQGRLHDAVKQRALSRLPTTSADDDEAVQRCRVLQYLQGTKHFWPEVKRITNKRLCSPGEEIYGTLARSRP</sequence>
<keyword evidence="2" id="KW-1185">Reference proteome</keyword>
<comment type="caution">
    <text evidence="1">The sequence shown here is derived from an EMBL/GenBank/DDBJ whole genome shotgun (WGS) entry which is preliminary data.</text>
</comment>
<evidence type="ECO:0000313" key="2">
    <source>
        <dbReference type="Proteomes" id="UP001189429"/>
    </source>
</evidence>